<dbReference type="HOGENOM" id="CLU_015303_5_0_1"/>
<evidence type="ECO:0000256" key="5">
    <source>
        <dbReference type="SAM" id="MobiDB-lite"/>
    </source>
</evidence>
<dbReference type="InParanoid" id="M4BHA5"/>
<dbReference type="VEuPathDB" id="FungiDB:HpaG805781"/>
<feature type="compositionally biased region" description="Basic and acidic residues" evidence="5">
    <location>
        <begin position="644"/>
        <end position="655"/>
    </location>
</feature>
<dbReference type="OMA" id="FHTQATE"/>
<feature type="domain" description="FYVE-type" evidence="6">
    <location>
        <begin position="396"/>
        <end position="468"/>
    </location>
</feature>
<name>M4BHA5_HYAAE</name>
<dbReference type="EnsemblProtists" id="HpaT805781">
    <property type="protein sequence ID" value="HpaP805781"/>
    <property type="gene ID" value="HpaG805781"/>
</dbReference>
<evidence type="ECO:0000313" key="8">
    <source>
        <dbReference type="Proteomes" id="UP000011713"/>
    </source>
</evidence>
<feature type="region of interest" description="Disordered" evidence="5">
    <location>
        <begin position="577"/>
        <end position="661"/>
    </location>
</feature>
<dbReference type="AlphaFoldDB" id="M4BHA5"/>
<dbReference type="eggNOG" id="ENOG502RYN5">
    <property type="taxonomic scope" value="Eukaryota"/>
</dbReference>
<keyword evidence="8" id="KW-1185">Reference proteome</keyword>
<reference evidence="7" key="2">
    <citation type="submission" date="2015-06" db="UniProtKB">
        <authorList>
            <consortium name="EnsemblProtists"/>
        </authorList>
    </citation>
    <scope>IDENTIFICATION</scope>
    <source>
        <strain evidence="7">Emoy2</strain>
    </source>
</reference>
<dbReference type="Gene3D" id="3.30.530.20">
    <property type="match status" value="1"/>
</dbReference>
<keyword evidence="3" id="KW-0862">Zinc</keyword>
<proteinExistence type="predicted"/>
<keyword evidence="1" id="KW-0479">Metal-binding</keyword>
<protein>
    <recommendedName>
        <fullName evidence="6">FYVE-type domain-containing protein</fullName>
    </recommendedName>
</protein>
<evidence type="ECO:0000256" key="1">
    <source>
        <dbReference type="ARBA" id="ARBA00022723"/>
    </source>
</evidence>
<dbReference type="PANTHER" id="PTHR13510:SF44">
    <property type="entry name" value="RABENOSYN-5"/>
    <property type="match status" value="1"/>
</dbReference>
<evidence type="ECO:0000256" key="2">
    <source>
        <dbReference type="ARBA" id="ARBA00022771"/>
    </source>
</evidence>
<feature type="region of interest" description="Disordered" evidence="5">
    <location>
        <begin position="518"/>
        <end position="555"/>
    </location>
</feature>
<sequence length="829" mass="91463">MAHLDSTFHYCKAVSAHMKTHEQLIASFPLSQRPFERLDLSPTDRRRFHTQATELLGHALKEYEEYTLYRHRQVDRRRWKPVKSQGKLTVYRESRSYVASRSLSVEDEAGNRARHRTSGSSSSSGASNSGSVSVSLPAHQVTELELLTGWGPTATEAREQKKRAKHKNGTTTTLSGAKTSGSCGVDYIPALLGLGSICGSLDDVMYGVAAPDSVTMALKNSYLYDDVLDEDVLAAIEGPSKRSPFRFLGIKWLVQSAGGASGSGSSKHYKAGAPRDLVYLEATGVITDGDGIRIGYQIMQSVNVHGCPELTDSHGVIRAHCESVYLFVELNNRVVDVFLKSNATPKGKLSESAALQSWTNVLLNCEKSVQCSHDKKLMWQLESSGNSPRALEQEEKAKATQCSVCEKSFSRLYRHSFECKLCSSAMCSKCCVERTLNCVHAVGNNRLANKYVSTIAVSLCTSCVATTSQASALNLAREEVASGRFGRVSDNSLRTPGHHRGSDQSGCRPCSIATIANEDIPGQRDHRTQPVHQAEGSIKNSYHIRSKERRRSQREQGACCDNIELCDDDKAQQSQSVLPDATEIVSKRGHACRESSMLHRRKNREQRKTRARAGSHEPVNPNAHARQPTFRRGQSNEVSQYMSRAEDGGKSESYSDRLPSPESIVRGLHQLAYDEYTLVELDTADRHSRGMPVNLSDLVDVSPSRLSKDSIRETTSSSESCLENIAGAGVAVEDSEAEEDDTASQDTFDSFTDLINISDDMDDVYETLDTKDMEAVKRSSQVNRKLWQQIAELRDAAENVYQYTKESAALHITQSGTVRSPPLRSDSEI</sequence>
<reference evidence="8" key="1">
    <citation type="journal article" date="2010" name="Science">
        <title>Signatures of adaptation to obligate biotrophy in the Hyaloperonospora arabidopsidis genome.</title>
        <authorList>
            <person name="Baxter L."/>
            <person name="Tripathy S."/>
            <person name="Ishaque N."/>
            <person name="Boot N."/>
            <person name="Cabral A."/>
            <person name="Kemen E."/>
            <person name="Thines M."/>
            <person name="Ah-Fong A."/>
            <person name="Anderson R."/>
            <person name="Badejoko W."/>
            <person name="Bittner-Eddy P."/>
            <person name="Boore J.L."/>
            <person name="Chibucos M.C."/>
            <person name="Coates M."/>
            <person name="Dehal P."/>
            <person name="Delehaunty K."/>
            <person name="Dong S."/>
            <person name="Downton P."/>
            <person name="Dumas B."/>
            <person name="Fabro G."/>
            <person name="Fronick C."/>
            <person name="Fuerstenberg S.I."/>
            <person name="Fulton L."/>
            <person name="Gaulin E."/>
            <person name="Govers F."/>
            <person name="Hughes L."/>
            <person name="Humphray S."/>
            <person name="Jiang R.H."/>
            <person name="Judelson H."/>
            <person name="Kamoun S."/>
            <person name="Kyung K."/>
            <person name="Meijer H."/>
            <person name="Minx P."/>
            <person name="Morris P."/>
            <person name="Nelson J."/>
            <person name="Phuntumart V."/>
            <person name="Qutob D."/>
            <person name="Rehmany A."/>
            <person name="Rougon-Cardoso A."/>
            <person name="Ryden P."/>
            <person name="Torto-Alalibo T."/>
            <person name="Studholme D."/>
            <person name="Wang Y."/>
            <person name="Win J."/>
            <person name="Wood J."/>
            <person name="Clifton S.W."/>
            <person name="Rogers J."/>
            <person name="Van den Ackerveken G."/>
            <person name="Jones J.D."/>
            <person name="McDowell J.M."/>
            <person name="Beynon J."/>
            <person name="Tyler B.M."/>
        </authorList>
    </citation>
    <scope>NUCLEOTIDE SEQUENCE [LARGE SCALE GENOMIC DNA]</scope>
    <source>
        <strain evidence="8">Emoy2</strain>
    </source>
</reference>
<dbReference type="InterPro" id="IPR052727">
    <property type="entry name" value="Rab4/Rab5_effector"/>
</dbReference>
<dbReference type="InterPro" id="IPR023393">
    <property type="entry name" value="START-like_dom_sf"/>
</dbReference>
<evidence type="ECO:0000259" key="6">
    <source>
        <dbReference type="PROSITE" id="PS50178"/>
    </source>
</evidence>
<dbReference type="EMBL" id="JH598254">
    <property type="status" value="NOT_ANNOTATED_CDS"/>
    <property type="molecule type" value="Genomic_DNA"/>
</dbReference>
<evidence type="ECO:0000256" key="4">
    <source>
        <dbReference type="PROSITE-ProRule" id="PRU00091"/>
    </source>
</evidence>
<feature type="compositionally biased region" description="Low complexity" evidence="5">
    <location>
        <begin position="118"/>
        <end position="134"/>
    </location>
</feature>
<keyword evidence="2 4" id="KW-0863">Zinc-finger</keyword>
<feature type="region of interest" description="Disordered" evidence="5">
    <location>
        <begin position="147"/>
        <end position="176"/>
    </location>
</feature>
<dbReference type="PROSITE" id="PS50178">
    <property type="entry name" value="ZF_FYVE"/>
    <property type="match status" value="1"/>
</dbReference>
<evidence type="ECO:0000256" key="3">
    <source>
        <dbReference type="ARBA" id="ARBA00022833"/>
    </source>
</evidence>
<dbReference type="Gene3D" id="3.30.40.10">
    <property type="entry name" value="Zinc/RING finger domain, C3HC4 (zinc finger)"/>
    <property type="match status" value="1"/>
</dbReference>
<feature type="region of interest" description="Disordered" evidence="5">
    <location>
        <begin position="487"/>
        <end position="506"/>
    </location>
</feature>
<dbReference type="InterPro" id="IPR017455">
    <property type="entry name" value="Znf_FYVE-rel"/>
</dbReference>
<dbReference type="Proteomes" id="UP000011713">
    <property type="component" value="Unassembled WGS sequence"/>
</dbReference>
<dbReference type="GO" id="GO:0008270">
    <property type="term" value="F:zinc ion binding"/>
    <property type="evidence" value="ECO:0007669"/>
    <property type="project" value="UniProtKB-KW"/>
</dbReference>
<dbReference type="PANTHER" id="PTHR13510">
    <property type="entry name" value="FYVE-FINGER-CONTAINING RAB5 EFFECTOR PROTEIN RABENOSYN-5-RELATED"/>
    <property type="match status" value="1"/>
</dbReference>
<feature type="region of interest" description="Disordered" evidence="5">
    <location>
        <begin position="102"/>
        <end position="134"/>
    </location>
</feature>
<dbReference type="InterPro" id="IPR013083">
    <property type="entry name" value="Znf_RING/FYVE/PHD"/>
</dbReference>
<feature type="compositionally biased region" description="Basic residues" evidence="5">
    <location>
        <begin position="542"/>
        <end position="552"/>
    </location>
</feature>
<feature type="compositionally biased region" description="Basic residues" evidence="5">
    <location>
        <begin position="598"/>
        <end position="613"/>
    </location>
</feature>
<accession>M4BHA5</accession>
<evidence type="ECO:0000313" key="7">
    <source>
        <dbReference type="EnsemblProtists" id="HpaP805781"/>
    </source>
</evidence>
<feature type="compositionally biased region" description="Polar residues" evidence="5">
    <location>
        <begin position="632"/>
        <end position="642"/>
    </location>
</feature>
<organism evidence="7 8">
    <name type="scientific">Hyaloperonospora arabidopsidis (strain Emoy2)</name>
    <name type="common">Downy mildew agent</name>
    <name type="synonym">Peronospora arabidopsidis</name>
    <dbReference type="NCBI Taxonomy" id="559515"/>
    <lineage>
        <taxon>Eukaryota</taxon>
        <taxon>Sar</taxon>
        <taxon>Stramenopiles</taxon>
        <taxon>Oomycota</taxon>
        <taxon>Peronosporomycetes</taxon>
        <taxon>Peronosporales</taxon>
        <taxon>Peronosporaceae</taxon>
        <taxon>Hyaloperonospora</taxon>
    </lineage>
</organism>